<dbReference type="STRING" id="915059.NH26_10270"/>
<gene>
    <name evidence="6" type="ORF">NH26_10270</name>
</gene>
<dbReference type="GO" id="GO:0004674">
    <property type="term" value="F:protein serine/threonine kinase activity"/>
    <property type="evidence" value="ECO:0007669"/>
    <property type="project" value="TreeGrafter"/>
</dbReference>
<evidence type="ECO:0000256" key="2">
    <source>
        <dbReference type="ARBA" id="ARBA00022679"/>
    </source>
</evidence>
<keyword evidence="3 6" id="KW-0418">Kinase</keyword>
<comment type="similarity">
    <text evidence="1">Belongs to the HipA Ser/Thr kinase family.</text>
</comment>
<dbReference type="Pfam" id="PF07804">
    <property type="entry name" value="HipA_C"/>
    <property type="match status" value="1"/>
</dbReference>
<dbReference type="Pfam" id="PF13657">
    <property type="entry name" value="Couple_hipA"/>
    <property type="match status" value="1"/>
</dbReference>
<accession>A0A1S1Z0K4</accession>
<reference evidence="6 7" key="1">
    <citation type="journal article" date="2012" name="Int. J. Syst. Evol. Microbiol.">
        <title>Flammeovirga pacifica sp. nov., isolated from deep-sea sediment.</title>
        <authorList>
            <person name="Xu H."/>
            <person name="Fu Y."/>
            <person name="Yang N."/>
            <person name="Ding Z."/>
            <person name="Lai Q."/>
            <person name="Zeng R."/>
        </authorList>
    </citation>
    <scope>NUCLEOTIDE SEQUENCE [LARGE SCALE GENOMIC DNA]</scope>
    <source>
        <strain evidence="7">DSM 24597 / LMG 26175 / WPAGA1</strain>
    </source>
</reference>
<dbReference type="InterPro" id="IPR017508">
    <property type="entry name" value="HipA_N1"/>
</dbReference>
<keyword evidence="2" id="KW-0808">Transferase</keyword>
<evidence type="ECO:0000256" key="1">
    <source>
        <dbReference type="ARBA" id="ARBA00010164"/>
    </source>
</evidence>
<feature type="domain" description="HipA-like C-terminal" evidence="4">
    <location>
        <begin position="161"/>
        <end position="383"/>
    </location>
</feature>
<sequence>MRNIKKIRVNLNFSPTQKYQVGEIINNNQSYYFKYSSSFLSKKLELSPFKLPLKRDVYDMSSFPFEGIAGVFNDSLPDGWGRLLLDRKLTTQGIDIHTITPLERLAYVGESGAGALTYEPEFENGNEYQSIELDKLADHATQVLEGSSEDILDELFGMGGSSGGARPKINVLFNPQTTQLTASVTPKANDEFWIIKFPSSYDVKDIAHIEYAYYLMATACGIEMSTSQLFYGATGKAYFGTKRFDRLDNQKRLHMHTASGIMHDNFRLSNMDYGHLLDCAFQLEKSIEAYENIFRLACFNVFTHNRDDHSKNFSFLMDSNGNWKFSPAYDLTYSSSSHGFHSTTIAGESQSPNTKHLMELANHFGIKNGREIIDQVKSTVSNWKDFADNANVTNSSKQMISNAIEKLVSK</sequence>
<evidence type="ECO:0000313" key="6">
    <source>
        <dbReference type="EMBL" id="OHX66713.1"/>
    </source>
</evidence>
<evidence type="ECO:0000259" key="4">
    <source>
        <dbReference type="Pfam" id="PF07804"/>
    </source>
</evidence>
<dbReference type="InterPro" id="IPR012893">
    <property type="entry name" value="HipA-like_C"/>
</dbReference>
<evidence type="ECO:0000313" key="7">
    <source>
        <dbReference type="Proteomes" id="UP000179797"/>
    </source>
</evidence>
<dbReference type="OrthoDB" id="9805913at2"/>
<comment type="caution">
    <text evidence="6">The sequence shown here is derived from an EMBL/GenBank/DDBJ whole genome shotgun (WGS) entry which is preliminary data.</text>
</comment>
<evidence type="ECO:0000256" key="3">
    <source>
        <dbReference type="ARBA" id="ARBA00022777"/>
    </source>
</evidence>
<dbReference type="EMBL" id="JRYR02000001">
    <property type="protein sequence ID" value="OHX66713.1"/>
    <property type="molecule type" value="Genomic_DNA"/>
</dbReference>
<dbReference type="PANTHER" id="PTHR37419">
    <property type="entry name" value="SERINE/THREONINE-PROTEIN KINASE TOXIN HIPA"/>
    <property type="match status" value="1"/>
</dbReference>
<protein>
    <submittedName>
        <fullName evidence="6">Phosphatidylinositol kinase</fullName>
    </submittedName>
</protein>
<proteinExistence type="inferred from homology"/>
<dbReference type="RefSeq" id="WP_044229211.1">
    <property type="nucleotide sequence ID" value="NZ_JRYR02000001.1"/>
</dbReference>
<dbReference type="PANTHER" id="PTHR37419:SF8">
    <property type="entry name" value="TOXIN YJJJ"/>
    <property type="match status" value="1"/>
</dbReference>
<name>A0A1S1Z0K4_FLAPC</name>
<dbReference type="GO" id="GO:0005829">
    <property type="term" value="C:cytosol"/>
    <property type="evidence" value="ECO:0007669"/>
    <property type="project" value="TreeGrafter"/>
</dbReference>
<keyword evidence="7" id="KW-1185">Reference proteome</keyword>
<organism evidence="6 7">
    <name type="scientific">Flammeovirga pacifica</name>
    <dbReference type="NCBI Taxonomy" id="915059"/>
    <lineage>
        <taxon>Bacteria</taxon>
        <taxon>Pseudomonadati</taxon>
        <taxon>Bacteroidota</taxon>
        <taxon>Cytophagia</taxon>
        <taxon>Cytophagales</taxon>
        <taxon>Flammeovirgaceae</taxon>
        <taxon>Flammeovirga</taxon>
    </lineage>
</organism>
<dbReference type="Gene3D" id="1.10.1070.20">
    <property type="match status" value="1"/>
</dbReference>
<dbReference type="AlphaFoldDB" id="A0A1S1Z0K4"/>
<feature type="domain" description="HipA N-terminal subdomain 1" evidence="5">
    <location>
        <begin position="18"/>
        <end position="118"/>
    </location>
</feature>
<dbReference type="InterPro" id="IPR052028">
    <property type="entry name" value="HipA_Ser/Thr_kinase"/>
</dbReference>
<dbReference type="Proteomes" id="UP000179797">
    <property type="component" value="Unassembled WGS sequence"/>
</dbReference>
<evidence type="ECO:0000259" key="5">
    <source>
        <dbReference type="Pfam" id="PF13657"/>
    </source>
</evidence>